<evidence type="ECO:0000256" key="9">
    <source>
        <dbReference type="ARBA" id="ARBA00023251"/>
    </source>
</evidence>
<evidence type="ECO:0000256" key="8">
    <source>
        <dbReference type="ARBA" id="ARBA00023136"/>
    </source>
</evidence>
<evidence type="ECO:0000256" key="10">
    <source>
        <dbReference type="SAM" id="Phobius"/>
    </source>
</evidence>
<dbReference type="EMBL" id="RCYR01000012">
    <property type="protein sequence ID" value="RYS80122.1"/>
    <property type="molecule type" value="Genomic_DNA"/>
</dbReference>
<evidence type="ECO:0000256" key="2">
    <source>
        <dbReference type="ARBA" id="ARBA00008417"/>
    </source>
</evidence>
<dbReference type="AlphaFoldDB" id="A0A174B5V6"/>
<dbReference type="GeneID" id="97329971"/>
<feature type="transmembrane region" description="Helical" evidence="10">
    <location>
        <begin position="134"/>
        <end position="155"/>
    </location>
</feature>
<dbReference type="InterPro" id="IPR002528">
    <property type="entry name" value="MATE_fam"/>
</dbReference>
<dbReference type="PANTHER" id="PTHR43823:SF3">
    <property type="entry name" value="MULTIDRUG EXPORT PROTEIN MEPA"/>
    <property type="match status" value="1"/>
</dbReference>
<feature type="transmembrane region" description="Helical" evidence="10">
    <location>
        <begin position="14"/>
        <end position="34"/>
    </location>
</feature>
<evidence type="ECO:0000256" key="4">
    <source>
        <dbReference type="ARBA" id="ARBA00022448"/>
    </source>
</evidence>
<gene>
    <name evidence="11" type="primary">mepA_5</name>
    <name evidence="12" type="ORF">EAI93_07530</name>
    <name evidence="11" type="ORF">ERS852456_01226</name>
</gene>
<sequence length="443" mass="48878">MNIQLSDHFTYRRLIRFTISTVLMLICTSMYSIVDGLFVSNYVGKMPFAATNLIWPVSMGIAAIGFMLGTGGSAIVAKTLGEGKKEKANQYFSMILYFGIIVSVIFSVICFIFTPQIARMLKADGELLEHCIVYGRILFATQTAFILQNMFQSFLVAAEEPVLSLKINIAAGLTNVVFDYLFIAVFEWGVAGAAIATGMGQIVGGIAPFFFFAKGSRNGLRITWRTKLYKDILLKTCMNGSSEMVTNLSTSLVNILYNFQLMKLAGADGVAAFGVIMYVNFIFVAVFMGYSVGSAPIVSYHYGAGNDAELHNLYRKSKNILIVAGIVLTIAAEILSMPLVRIFVNYDKELLLMTVRGFRLFSFSFLIMGINIWASSFFTALNNGFVSAAISFLRTFLFQVAAVCFLPLIIGIDGVWTSVLAAETMALAVTIIFLIKEKKKYRY</sequence>
<dbReference type="InterPro" id="IPR045070">
    <property type="entry name" value="MATE_MepA-like"/>
</dbReference>
<dbReference type="PANTHER" id="PTHR43823">
    <property type="entry name" value="SPORULATION PROTEIN YKVU"/>
    <property type="match status" value="1"/>
</dbReference>
<feature type="transmembrane region" description="Helical" evidence="10">
    <location>
        <begin position="167"/>
        <end position="186"/>
    </location>
</feature>
<feature type="transmembrane region" description="Helical" evidence="10">
    <location>
        <begin position="192"/>
        <end position="212"/>
    </location>
</feature>
<keyword evidence="5" id="KW-1003">Cell membrane</keyword>
<feature type="transmembrane region" description="Helical" evidence="10">
    <location>
        <begin position="320"/>
        <end position="340"/>
    </location>
</feature>
<name>A0A174B5V6_9FIRM</name>
<feature type="transmembrane region" description="Helical" evidence="10">
    <location>
        <begin position="416"/>
        <end position="435"/>
    </location>
</feature>
<feature type="transmembrane region" description="Helical" evidence="10">
    <location>
        <begin position="232"/>
        <end position="257"/>
    </location>
</feature>
<feature type="transmembrane region" description="Helical" evidence="10">
    <location>
        <begin position="92"/>
        <end position="114"/>
    </location>
</feature>
<organism evidence="11 13">
    <name type="scientific">[Ruminococcus] torques</name>
    <dbReference type="NCBI Taxonomy" id="33039"/>
    <lineage>
        <taxon>Bacteria</taxon>
        <taxon>Bacillati</taxon>
        <taxon>Bacillota</taxon>
        <taxon>Clostridia</taxon>
        <taxon>Lachnospirales</taxon>
        <taxon>Lachnospiraceae</taxon>
        <taxon>Mediterraneibacter</taxon>
    </lineage>
</organism>
<keyword evidence="4" id="KW-0813">Transport</keyword>
<dbReference type="PIRSF" id="PIRSF006603">
    <property type="entry name" value="DinF"/>
    <property type="match status" value="1"/>
</dbReference>
<dbReference type="Proteomes" id="UP000095787">
    <property type="component" value="Unassembled WGS sequence"/>
</dbReference>
<dbReference type="RefSeq" id="WP_009320016.1">
    <property type="nucleotide sequence ID" value="NZ_AP028249.1"/>
</dbReference>
<feature type="transmembrane region" description="Helical" evidence="10">
    <location>
        <begin position="392"/>
        <end position="410"/>
    </location>
</feature>
<evidence type="ECO:0000313" key="12">
    <source>
        <dbReference type="EMBL" id="RYS80122.1"/>
    </source>
</evidence>
<evidence type="ECO:0000313" key="11">
    <source>
        <dbReference type="EMBL" id="CUN94978.1"/>
    </source>
</evidence>
<dbReference type="InterPro" id="IPR048279">
    <property type="entry name" value="MdtK-like"/>
</dbReference>
<dbReference type="Proteomes" id="UP000292665">
    <property type="component" value="Unassembled WGS sequence"/>
</dbReference>
<keyword evidence="7 10" id="KW-1133">Transmembrane helix</keyword>
<feature type="transmembrane region" description="Helical" evidence="10">
    <location>
        <begin position="54"/>
        <end position="80"/>
    </location>
</feature>
<reference evidence="12 14" key="2">
    <citation type="journal article" date="2019" name="Science, e1252229">
        <title>Invertible promoters mediate bacterial phase variation, antibiotic resistance, and host adaptation in the gut.</title>
        <authorList>
            <person name="Jiang X."/>
            <person name="Hall A.B."/>
            <person name="Arthur T.D."/>
            <person name="Plichta D.R."/>
            <person name="Covington C.T."/>
            <person name="Poyet M."/>
            <person name="Crothers J."/>
            <person name="Moses P.L."/>
            <person name="Tolonen A.C."/>
            <person name="Vlamakis H."/>
            <person name="Alm E.J."/>
            <person name="Xavier R.J."/>
        </authorList>
    </citation>
    <scope>NUCLEOTIDE SEQUENCE [LARGE SCALE GENOMIC DNA]</scope>
    <source>
        <strain evidence="14">aa_0143</strain>
        <strain evidence="12">Aa_0143</strain>
    </source>
</reference>
<comment type="similarity">
    <text evidence="2">Belongs to the multi antimicrobial extrusion (MATE) (TC 2.A.66.1) family. MepA subfamily.</text>
</comment>
<dbReference type="CDD" id="cd13143">
    <property type="entry name" value="MATE_MepA_like"/>
    <property type="match status" value="1"/>
</dbReference>
<accession>A0A174B5V6</accession>
<keyword evidence="8 10" id="KW-0472">Membrane</keyword>
<dbReference type="GO" id="GO:0046677">
    <property type="term" value="P:response to antibiotic"/>
    <property type="evidence" value="ECO:0007669"/>
    <property type="project" value="UniProtKB-KW"/>
</dbReference>
<evidence type="ECO:0000313" key="13">
    <source>
        <dbReference type="Proteomes" id="UP000095787"/>
    </source>
</evidence>
<dbReference type="EMBL" id="CYZO01000013">
    <property type="protein sequence ID" value="CUN94978.1"/>
    <property type="molecule type" value="Genomic_DNA"/>
</dbReference>
<dbReference type="GO" id="GO:0015297">
    <property type="term" value="F:antiporter activity"/>
    <property type="evidence" value="ECO:0007669"/>
    <property type="project" value="InterPro"/>
</dbReference>
<dbReference type="InterPro" id="IPR051327">
    <property type="entry name" value="MATE_MepA_subfamily"/>
</dbReference>
<evidence type="ECO:0000256" key="7">
    <source>
        <dbReference type="ARBA" id="ARBA00022989"/>
    </source>
</evidence>
<feature type="transmembrane region" description="Helical" evidence="10">
    <location>
        <begin position="360"/>
        <end position="380"/>
    </location>
</feature>
<evidence type="ECO:0000256" key="3">
    <source>
        <dbReference type="ARBA" id="ARBA00022106"/>
    </source>
</evidence>
<comment type="subcellular location">
    <subcellularLocation>
        <location evidence="1">Cell membrane</location>
        <topology evidence="1">Multi-pass membrane protein</topology>
    </subcellularLocation>
</comment>
<dbReference type="GO" id="GO:0042910">
    <property type="term" value="F:xenobiotic transmembrane transporter activity"/>
    <property type="evidence" value="ECO:0007669"/>
    <property type="project" value="InterPro"/>
</dbReference>
<feature type="transmembrane region" description="Helical" evidence="10">
    <location>
        <begin position="269"/>
        <end position="290"/>
    </location>
</feature>
<keyword evidence="6 10" id="KW-0812">Transmembrane</keyword>
<evidence type="ECO:0000313" key="14">
    <source>
        <dbReference type="Proteomes" id="UP000292665"/>
    </source>
</evidence>
<dbReference type="GO" id="GO:0005886">
    <property type="term" value="C:plasma membrane"/>
    <property type="evidence" value="ECO:0007669"/>
    <property type="project" value="UniProtKB-SubCell"/>
</dbReference>
<evidence type="ECO:0000256" key="6">
    <source>
        <dbReference type="ARBA" id="ARBA00022692"/>
    </source>
</evidence>
<proteinExistence type="inferred from homology"/>
<keyword evidence="9" id="KW-0046">Antibiotic resistance</keyword>
<dbReference type="Pfam" id="PF01554">
    <property type="entry name" value="MatE"/>
    <property type="match status" value="2"/>
</dbReference>
<protein>
    <recommendedName>
        <fullName evidence="3">Multidrug export protein MepA</fullName>
    </recommendedName>
</protein>
<reference evidence="11 13" key="1">
    <citation type="submission" date="2015-09" db="EMBL/GenBank/DDBJ databases">
        <authorList>
            <consortium name="Pathogen Informatics"/>
        </authorList>
    </citation>
    <scope>NUCLEOTIDE SEQUENCE [LARGE SCALE GENOMIC DNA]</scope>
    <source>
        <strain evidence="11 13">2789STDY5834841</strain>
    </source>
</reference>
<evidence type="ECO:0000256" key="1">
    <source>
        <dbReference type="ARBA" id="ARBA00004651"/>
    </source>
</evidence>
<evidence type="ECO:0000256" key="5">
    <source>
        <dbReference type="ARBA" id="ARBA00022475"/>
    </source>
</evidence>